<accession>A0A1E3NSL6</accession>
<dbReference type="InterPro" id="IPR002495">
    <property type="entry name" value="Glyco_trans_8"/>
</dbReference>
<dbReference type="InterPro" id="IPR029044">
    <property type="entry name" value="Nucleotide-diphossugar_trans"/>
</dbReference>
<dbReference type="AlphaFoldDB" id="A0A1E3NSL6"/>
<sequence length="567" mass="65914">MQTYKSMIIEKPDKVDWNRLAYVFYATGPTKLLPLLVNVRQLRQINTKAKIHVICSFDVDQELGDKRENLELVKMVKLLRHTYSAELEKFDAIKSKFHSDSTYWSDSFTKLHAFSLTQYDRVIYLDSDSIIRKRMDQLFFLPPALLAAPLNYVNHPELQQQEVISFSTGVKNKNDLLPPTPLEYTIPIKDTYTTLIGIEENFGPDFFWSLYSTLPSVESAFDLFPDLTLGSYVMVIMPDRSAYEWICKMVEEKKIEEYDMEIINNVWKMSDLIDHNQYTRTLDPNRTITGEKDEQEEDEALVQNEWLRASSVPSLLLIPHAPYALLSGEFRKPLTEHNAYLTMPPDFGYLTDSSPMLSVERSYKNGISYKNIDDVVDLFPGVPYWDWAWRFDFEGNALPIKELMSDIDIDMLMQANKNSEGKELAKRNFDDIDYDDVMTTGMGVDKFGWDGKKIADNAIYIHWSDYPLGKPWEFQEESGGYAVNSKDQEGPNWFTKMADEADFKCKEEAATFFSSIVTEEHSKVSQLLQKERKFAARVCEESVEAWKEIYREYWSIMKDVKEDIHSV</sequence>
<proteinExistence type="predicted"/>
<organism evidence="1 2">
    <name type="scientific">Pichia membranifaciens NRRL Y-2026</name>
    <dbReference type="NCBI Taxonomy" id="763406"/>
    <lineage>
        <taxon>Eukaryota</taxon>
        <taxon>Fungi</taxon>
        <taxon>Dikarya</taxon>
        <taxon>Ascomycota</taxon>
        <taxon>Saccharomycotina</taxon>
        <taxon>Pichiomycetes</taxon>
        <taxon>Pichiales</taxon>
        <taxon>Pichiaceae</taxon>
        <taxon>Pichia</taxon>
    </lineage>
</organism>
<gene>
    <name evidence="1" type="ORF">PICMEDRAFT_9545</name>
</gene>
<reference evidence="1 2" key="1">
    <citation type="journal article" date="2016" name="Proc. Natl. Acad. Sci. U.S.A.">
        <title>Comparative genomics of biotechnologically important yeasts.</title>
        <authorList>
            <person name="Riley R."/>
            <person name="Haridas S."/>
            <person name="Wolfe K.H."/>
            <person name="Lopes M.R."/>
            <person name="Hittinger C.T."/>
            <person name="Goeker M."/>
            <person name="Salamov A.A."/>
            <person name="Wisecaver J.H."/>
            <person name="Long T.M."/>
            <person name="Calvey C.H."/>
            <person name="Aerts A.L."/>
            <person name="Barry K.W."/>
            <person name="Choi C."/>
            <person name="Clum A."/>
            <person name="Coughlan A.Y."/>
            <person name="Deshpande S."/>
            <person name="Douglass A.P."/>
            <person name="Hanson S.J."/>
            <person name="Klenk H.-P."/>
            <person name="LaButti K.M."/>
            <person name="Lapidus A."/>
            <person name="Lindquist E.A."/>
            <person name="Lipzen A.M."/>
            <person name="Meier-Kolthoff J.P."/>
            <person name="Ohm R.A."/>
            <person name="Otillar R.P."/>
            <person name="Pangilinan J.L."/>
            <person name="Peng Y."/>
            <person name="Rokas A."/>
            <person name="Rosa C.A."/>
            <person name="Scheuner C."/>
            <person name="Sibirny A.A."/>
            <person name="Slot J.C."/>
            <person name="Stielow J.B."/>
            <person name="Sun H."/>
            <person name="Kurtzman C.P."/>
            <person name="Blackwell M."/>
            <person name="Grigoriev I.V."/>
            <person name="Jeffries T.W."/>
        </authorList>
    </citation>
    <scope>NUCLEOTIDE SEQUENCE [LARGE SCALE GENOMIC DNA]</scope>
    <source>
        <strain evidence="1 2">NRRL Y-2026</strain>
    </source>
</reference>
<evidence type="ECO:0000313" key="2">
    <source>
        <dbReference type="Proteomes" id="UP000094455"/>
    </source>
</evidence>
<dbReference type="Gene3D" id="3.90.550.10">
    <property type="entry name" value="Spore Coat Polysaccharide Biosynthesis Protein SpsA, Chain A"/>
    <property type="match status" value="1"/>
</dbReference>
<name>A0A1E3NSL6_9ASCO</name>
<dbReference type="SUPFAM" id="SSF53448">
    <property type="entry name" value="Nucleotide-diphospho-sugar transferases"/>
    <property type="match status" value="1"/>
</dbReference>
<dbReference type="GeneID" id="30181786"/>
<evidence type="ECO:0008006" key="3">
    <source>
        <dbReference type="Google" id="ProtNLM"/>
    </source>
</evidence>
<dbReference type="InterPro" id="IPR050587">
    <property type="entry name" value="GNT1/Glycosyltrans_8"/>
</dbReference>
<dbReference type="RefSeq" id="XP_019020163.1">
    <property type="nucleotide sequence ID" value="XM_019165099.1"/>
</dbReference>
<keyword evidence="2" id="KW-1185">Reference proteome</keyword>
<dbReference type="STRING" id="763406.A0A1E3NSL6"/>
<evidence type="ECO:0000313" key="1">
    <source>
        <dbReference type="EMBL" id="ODQ49050.1"/>
    </source>
</evidence>
<dbReference type="Proteomes" id="UP000094455">
    <property type="component" value="Unassembled WGS sequence"/>
</dbReference>
<dbReference type="OrthoDB" id="2014201at2759"/>
<dbReference type="EMBL" id="KV454001">
    <property type="protein sequence ID" value="ODQ49050.1"/>
    <property type="molecule type" value="Genomic_DNA"/>
</dbReference>
<protein>
    <recommendedName>
        <fullName evidence="3">Glycosyltransferase family 8 protein</fullName>
    </recommendedName>
</protein>
<dbReference type="PANTHER" id="PTHR11183">
    <property type="entry name" value="GLYCOGENIN SUBFAMILY MEMBER"/>
    <property type="match status" value="1"/>
</dbReference>
<dbReference type="Pfam" id="PF01501">
    <property type="entry name" value="Glyco_transf_8"/>
    <property type="match status" value="1"/>
</dbReference>
<dbReference type="GO" id="GO:0016757">
    <property type="term" value="F:glycosyltransferase activity"/>
    <property type="evidence" value="ECO:0007669"/>
    <property type="project" value="InterPro"/>
</dbReference>